<keyword evidence="2" id="KW-0472">Membrane</keyword>
<dbReference type="AlphaFoldDB" id="D1BBK7"/>
<keyword evidence="2" id="KW-1133">Transmembrane helix</keyword>
<feature type="transmembrane region" description="Helical" evidence="2">
    <location>
        <begin position="101"/>
        <end position="125"/>
    </location>
</feature>
<dbReference type="KEGG" id="ske:Sked_28760"/>
<evidence type="ECO:0000313" key="3">
    <source>
        <dbReference type="EMBL" id="ACZ22778.1"/>
    </source>
</evidence>
<keyword evidence="2" id="KW-0812">Transmembrane</keyword>
<evidence type="ECO:0000256" key="1">
    <source>
        <dbReference type="SAM" id="MobiDB-lite"/>
    </source>
</evidence>
<dbReference type="STRING" id="446469.Sked_28760"/>
<dbReference type="RefSeq" id="WP_012867847.1">
    <property type="nucleotide sequence ID" value="NC_013521.1"/>
</dbReference>
<gene>
    <name evidence="3" type="ordered locus">Sked_28760</name>
</gene>
<dbReference type="EMBL" id="CP001819">
    <property type="protein sequence ID" value="ACZ22778.1"/>
    <property type="molecule type" value="Genomic_DNA"/>
</dbReference>
<protein>
    <recommendedName>
        <fullName evidence="5">DUF2637 domain-containing protein</fullName>
    </recommendedName>
</protein>
<organism evidence="3 4">
    <name type="scientific">Sanguibacter keddieii (strain ATCC 51767 / DSM 10542 / NCFB 3025 / ST-74)</name>
    <dbReference type="NCBI Taxonomy" id="446469"/>
    <lineage>
        <taxon>Bacteria</taxon>
        <taxon>Bacillati</taxon>
        <taxon>Actinomycetota</taxon>
        <taxon>Actinomycetes</taxon>
        <taxon>Micrococcales</taxon>
        <taxon>Sanguibacteraceae</taxon>
        <taxon>Sanguibacter</taxon>
    </lineage>
</organism>
<feature type="region of interest" description="Disordered" evidence="1">
    <location>
        <begin position="131"/>
        <end position="165"/>
    </location>
</feature>
<reference evidence="3 4" key="1">
    <citation type="journal article" date="2009" name="Stand. Genomic Sci.">
        <title>Complete genome sequence of Sanguibacter keddieii type strain (ST-74).</title>
        <authorList>
            <person name="Ivanova N."/>
            <person name="Sikorski J."/>
            <person name="Sims D."/>
            <person name="Brettin T."/>
            <person name="Detter J.C."/>
            <person name="Han C."/>
            <person name="Lapidus A."/>
            <person name="Copeland A."/>
            <person name="Glavina Del Rio T."/>
            <person name="Nolan M."/>
            <person name="Chen F."/>
            <person name="Lucas S."/>
            <person name="Tice H."/>
            <person name="Cheng J.F."/>
            <person name="Bruce D."/>
            <person name="Goodwin L."/>
            <person name="Pitluck S."/>
            <person name="Pati A."/>
            <person name="Mavromatis K."/>
            <person name="Chen A."/>
            <person name="Palaniappan K."/>
            <person name="D'haeseleer P."/>
            <person name="Chain P."/>
            <person name="Bristow J."/>
            <person name="Eisen J.A."/>
            <person name="Markowitz V."/>
            <person name="Hugenholtz P."/>
            <person name="Goker M."/>
            <person name="Pukall R."/>
            <person name="Klenk H.P."/>
            <person name="Kyrpides N.C."/>
        </authorList>
    </citation>
    <scope>NUCLEOTIDE SEQUENCE [LARGE SCALE GENOMIC DNA]</scope>
    <source>
        <strain evidence="4">ATCC 51767 / DSM 10542 / NCFB 3025 / ST-74</strain>
    </source>
</reference>
<name>D1BBK7_SANKS</name>
<evidence type="ECO:0008006" key="5">
    <source>
        <dbReference type="Google" id="ProtNLM"/>
    </source>
</evidence>
<proteinExistence type="predicted"/>
<keyword evidence="4" id="KW-1185">Reference proteome</keyword>
<feature type="compositionally biased region" description="Low complexity" evidence="1">
    <location>
        <begin position="139"/>
        <end position="148"/>
    </location>
</feature>
<dbReference type="HOGENOM" id="CLU_1244612_0_0_11"/>
<dbReference type="Proteomes" id="UP000000322">
    <property type="component" value="Chromosome"/>
</dbReference>
<feature type="transmembrane region" description="Helical" evidence="2">
    <location>
        <begin position="70"/>
        <end position="89"/>
    </location>
</feature>
<accession>D1BBK7</accession>
<sequence length="222" mass="22659">MAQVVVALVIALGVSALLAGVPAILAAGAAAGLHPWLRPLLAVAIDGALIVYSLVIVVRRSRSESARLPWAATVLLVAGSATIQVVHALDVAGSVSPMRVAGAAVVGVLPLLVALNSHFLTDLLVEAPKPVRKGRTKPASKPAPAPVAARKRPVSRESDVAAPAPLRAVRTPAEGVPVAAEGDREARRERVLELRAAGRSFSQISVETGIPASTAKRLAAAA</sequence>
<evidence type="ECO:0000313" key="4">
    <source>
        <dbReference type="Proteomes" id="UP000000322"/>
    </source>
</evidence>
<evidence type="ECO:0000256" key="2">
    <source>
        <dbReference type="SAM" id="Phobius"/>
    </source>
</evidence>
<feature type="transmembrane region" description="Helical" evidence="2">
    <location>
        <begin position="36"/>
        <end position="58"/>
    </location>
</feature>
<dbReference type="OrthoDB" id="9943142at2"/>